<keyword evidence="4 5" id="KW-0413">Isomerase</keyword>
<evidence type="ECO:0000256" key="1">
    <source>
        <dbReference type="ARBA" id="ARBA00000971"/>
    </source>
</evidence>
<evidence type="ECO:0000259" key="8">
    <source>
        <dbReference type="PROSITE" id="PS50059"/>
    </source>
</evidence>
<comment type="similarity">
    <text evidence="2 6">Belongs to the FKBP-type PPIase family.</text>
</comment>
<protein>
    <recommendedName>
        <fullName evidence="6">Peptidyl-prolyl cis-trans isomerase</fullName>
        <ecNumber evidence="6">5.2.1.8</ecNumber>
    </recommendedName>
</protein>
<dbReference type="EMBL" id="FZMO01000188">
    <property type="protein sequence ID" value="SNQ48671.1"/>
    <property type="molecule type" value="Genomic_DNA"/>
</dbReference>
<dbReference type="Gene3D" id="3.10.50.40">
    <property type="match status" value="1"/>
</dbReference>
<name>A0A2I2KSM3_9ACTN</name>
<organism evidence="9 10">
    <name type="scientific">Frankia canadensis</name>
    <dbReference type="NCBI Taxonomy" id="1836972"/>
    <lineage>
        <taxon>Bacteria</taxon>
        <taxon>Bacillati</taxon>
        <taxon>Actinomycetota</taxon>
        <taxon>Actinomycetes</taxon>
        <taxon>Frankiales</taxon>
        <taxon>Frankiaceae</taxon>
        <taxon>Frankia</taxon>
    </lineage>
</organism>
<dbReference type="SUPFAM" id="SSF54534">
    <property type="entry name" value="FKBP-like"/>
    <property type="match status" value="1"/>
</dbReference>
<dbReference type="GO" id="GO:0003755">
    <property type="term" value="F:peptidyl-prolyl cis-trans isomerase activity"/>
    <property type="evidence" value="ECO:0007669"/>
    <property type="project" value="UniProtKB-UniRule"/>
</dbReference>
<dbReference type="InterPro" id="IPR046357">
    <property type="entry name" value="PPIase_dom_sf"/>
</dbReference>
<dbReference type="EC" id="5.2.1.8" evidence="6"/>
<accession>A0A2I2KSM3</accession>
<dbReference type="PANTHER" id="PTHR43811">
    <property type="entry name" value="FKBP-TYPE PEPTIDYL-PROLYL CIS-TRANS ISOMERASE FKPA"/>
    <property type="match status" value="1"/>
</dbReference>
<keyword evidence="3 5" id="KW-0697">Rotamase</keyword>
<gene>
    <name evidence="9" type="primary">ppiC</name>
    <name evidence="9" type="ORF">FRACA_2680007</name>
</gene>
<dbReference type="PROSITE" id="PS50059">
    <property type="entry name" value="FKBP_PPIASE"/>
    <property type="match status" value="1"/>
</dbReference>
<sequence length="220" mass="21760">MRNPPSVTSLPRPVRAVLPAARARHRARALAAALLLPATLAGLALTGCSSSTGPDGTSAAPVRATRPAGPALPAVRNATDLSLAPRAAAGSGAAPTGLVTRDLVTGTGTRATATSTVRIQYSGVLWRNGDEFDSTWAGNGGQAVTFPLSGTIPGFGRGIDGMRVGGRREIAIPPALGYGPMGGQPPTILADDTLVFVVDLLAVAPASAGSGAGGAEGAQP</sequence>
<evidence type="ECO:0000256" key="7">
    <source>
        <dbReference type="SAM" id="MobiDB-lite"/>
    </source>
</evidence>
<evidence type="ECO:0000313" key="10">
    <source>
        <dbReference type="Proteomes" id="UP000234331"/>
    </source>
</evidence>
<feature type="region of interest" description="Disordered" evidence="7">
    <location>
        <begin position="51"/>
        <end position="72"/>
    </location>
</feature>
<evidence type="ECO:0000313" key="9">
    <source>
        <dbReference type="EMBL" id="SNQ48671.1"/>
    </source>
</evidence>
<evidence type="ECO:0000256" key="3">
    <source>
        <dbReference type="ARBA" id="ARBA00023110"/>
    </source>
</evidence>
<comment type="catalytic activity">
    <reaction evidence="1 5 6">
        <text>[protein]-peptidylproline (omega=180) = [protein]-peptidylproline (omega=0)</text>
        <dbReference type="Rhea" id="RHEA:16237"/>
        <dbReference type="Rhea" id="RHEA-COMP:10747"/>
        <dbReference type="Rhea" id="RHEA-COMP:10748"/>
        <dbReference type="ChEBI" id="CHEBI:83833"/>
        <dbReference type="ChEBI" id="CHEBI:83834"/>
        <dbReference type="EC" id="5.2.1.8"/>
    </reaction>
</comment>
<dbReference type="Pfam" id="PF00254">
    <property type="entry name" value="FKBP_C"/>
    <property type="match status" value="1"/>
</dbReference>
<dbReference type="Proteomes" id="UP000234331">
    <property type="component" value="Unassembled WGS sequence"/>
</dbReference>
<evidence type="ECO:0000256" key="6">
    <source>
        <dbReference type="RuleBase" id="RU003915"/>
    </source>
</evidence>
<evidence type="ECO:0000256" key="5">
    <source>
        <dbReference type="PROSITE-ProRule" id="PRU00277"/>
    </source>
</evidence>
<feature type="domain" description="PPIase FKBP-type" evidence="8">
    <location>
        <begin position="114"/>
        <end position="204"/>
    </location>
</feature>
<evidence type="ECO:0000256" key="2">
    <source>
        <dbReference type="ARBA" id="ARBA00006577"/>
    </source>
</evidence>
<dbReference type="AlphaFoldDB" id="A0A2I2KSM3"/>
<proteinExistence type="inferred from homology"/>
<dbReference type="InterPro" id="IPR001179">
    <property type="entry name" value="PPIase_FKBP_dom"/>
</dbReference>
<evidence type="ECO:0000256" key="4">
    <source>
        <dbReference type="ARBA" id="ARBA00023235"/>
    </source>
</evidence>
<keyword evidence="10" id="KW-1185">Reference proteome</keyword>
<reference evidence="9 10" key="1">
    <citation type="submission" date="2017-06" db="EMBL/GenBank/DDBJ databases">
        <authorList>
            <person name="Kim H.J."/>
            <person name="Triplett B.A."/>
        </authorList>
    </citation>
    <scope>NUCLEOTIDE SEQUENCE [LARGE SCALE GENOMIC DNA]</scope>
    <source>
        <strain evidence="9">FRACA_ARgP5</strain>
    </source>
</reference>
<dbReference type="PANTHER" id="PTHR43811:SF19">
    <property type="entry name" value="39 KDA FK506-BINDING NUCLEAR PROTEIN"/>
    <property type="match status" value="1"/>
</dbReference>